<dbReference type="OrthoDB" id="125522at2157"/>
<name>A0A284VIT1_9EURY</name>
<dbReference type="Proteomes" id="UP000218615">
    <property type="component" value="Unassembled WGS sequence"/>
</dbReference>
<dbReference type="RefSeq" id="WP_096203505.1">
    <property type="nucleotide sequence ID" value="NZ_FZMP01000009.1"/>
</dbReference>
<accession>A0A284VIT1</accession>
<organism evidence="1 2">
    <name type="scientific">Candidatus Methanoperedens nitratireducens</name>
    <dbReference type="NCBI Taxonomy" id="1392998"/>
    <lineage>
        <taxon>Archaea</taxon>
        <taxon>Methanobacteriati</taxon>
        <taxon>Methanobacteriota</taxon>
        <taxon>Stenosarchaea group</taxon>
        <taxon>Methanomicrobia</taxon>
        <taxon>Methanosarcinales</taxon>
        <taxon>ANME-2 cluster</taxon>
        <taxon>Candidatus Methanoperedentaceae</taxon>
        <taxon>Candidatus Methanoperedens</taxon>
    </lineage>
</organism>
<evidence type="ECO:0000313" key="1">
    <source>
        <dbReference type="EMBL" id="SNQ59089.1"/>
    </source>
</evidence>
<dbReference type="EMBL" id="FZMP01000009">
    <property type="protein sequence ID" value="SNQ59089.1"/>
    <property type="molecule type" value="Genomic_DNA"/>
</dbReference>
<gene>
    <name evidence="1" type="ORF">MNV_1060027</name>
</gene>
<keyword evidence="2" id="KW-1185">Reference proteome</keyword>
<sequence>MNKNNSIPYLNGIKHFLIFCISGLILLLSVSTASAIYTIQEFGTDSFRYLNGTNITVSGKLMNDSAGEPDVNITIGIYIDSTLQDSLNTITDSTGAFSQIIPTGVTGRYSIIASAPDIGLVSPEVYLLVYGEDAIQSVAASFTTGTIYPVTLDDTGYGSIPINGTQYNFNVSSGDTVSVNDGVNTVDNLMKNSRVKLGNDTYTVFFVNRTSEVIILARIVKPVFTGSEGNRNLTLLALNARDMPLSGKSLSIIISNNSGTIETSNLIATDEYGIAISNISIPTVSGIYKIQILESDESLGTITYSVNPYDVAGDVLSSEWTQQHTFARGKDATLSVSVKTNEGAIINDTQASVSANVRGPGGFSRQYTLSFDSNRSLFYYVHQIPDDAARGTYTVEYVTNISSQTLRNFASFEVKGYSIFLKPIGNKVAELEGFFPGEEGYILVSGTDLSTGETADINLSSGGSNRSNFTLSIKNSAGKDIAVSWGVMSLDNFFNTAGVEPWLQNEIRARAPNASVINLTTPGAVGIYDARVTINLNGNTEEAFTSLGIQNIFLYAFPVSSDGNPAMSVSSQENITLRIEAFNPRTMSIETNITNAGIVESFAMDAGEMVTDRMLNATVVTLPDGSKGLKFYNNDSNLGFHMVKFWANVTMGDGNTTQAIGTGFFDVRLYFIWANPATAGTGNFMTFTSTSNISLSVQVMNTGFSPQRGKQVSIDEVRHGRTWEKIDFNKNLNNNWTGTTDSNGTVTLSFTPTSPLKSGWYDVRIKLTTQDASGSTVTDYGRGWFEIRNFMFWVYPDSWNVKSGADIPFIVQAVDSANMSRTINATVQIKKVTVRTDWSQPPIEVSGPHTLDTATIATNMSRSAMINYTGGKTTKSGMYEFVFEATSGGAIEESSAWLEIRPFVAWVTQPGNMWNNRFGVNNTIYLIAHAGNSWGGSPIRLDASRTNITSVTKMGMFGGSRYKTQSELNITSVTQDNDGNAVNITLTLTDWQEGSYDVVINAVDTEGKEVVTHFWIEVEDATIGLPQLHMVGIPDGRMFTNKASFNLTDTPSEKTSDSFNYPQLNYSVASNSKVGHDISFLKDDWGGPGGQRRFWALVNLTEPRRLYVTYYDANFSNTTGIPVGGWFNETDQQDNIIRRWNVTSISSDGTVNLEGINTLNNGYIIDTSISKSGTFIVGDFWDSEWLKVDLDGDGQYQRDWMNPNDFNSTYRIVLADNATPGIYDTVFVSNVTSRGTNFTKNGINASNGDPVAFGGKPVYLVSLKKEGENYNVAFTSYTTGFGGMWLGTFEKGKNLTVPFLVQYPGTTAGISDANVIVDRLTWYGPNPDVTLNPAASATTDAYGLARVTINTTNIPTGQYLISYKVTLPDGKEKTATEKWRMPGLEIRKFIIEADIGNIGTISTHLITNDNGLTVAYGTEIEPKGVASAYRITGPDSTAVFRVGWPFDMENDYYYNASDGRYYTGFDWDLQNTTGSPVNNNSINLTRNGANTTYNFTQFIRDGSDSNISIPIGQTMGGVYNYWNITAASPTRLEIDYLLGDMPPQPWDVGVDSQIFWGPGELNIRITANDAGAVNFTLMQPKIVYQVENLNVLMDGDTSNGEWASGRVTKVSYKGYDVYGYDDRNQTEVEKQPSGWSPTLDHVLVANSAWNRTYPIGERIPELDNEYAGLAARWGGKILFINDSIGIYPFQDWAPDGDSYYVGTFNESDVNVDLNNNFDATDNTTYYIRLEDNNPNGVFNVTSGMFDDDRDFTQSWGESGSSDLYSSEQGSTDMMGWKFDERWITLGSMYGWPFGVPEVNYNGNFANLTTFSPRWEPFGLDDEVTTYVSARSFSNQPVNGNISLDKLIVLFKSNQSDEGMMMGGTSTEVKPGDGGGGFGGAPQVYDIPGMISPITDGIGIWSINYSVLSPVVGSFDSGNFVARLNITDSDGNFETVERSFFMQNQTAFGCKDPALCGGGGGDGGGGFK</sequence>
<evidence type="ECO:0000313" key="2">
    <source>
        <dbReference type="Proteomes" id="UP000218615"/>
    </source>
</evidence>
<reference evidence="2" key="1">
    <citation type="submission" date="2017-06" db="EMBL/GenBank/DDBJ databases">
        <authorList>
            <person name="Cremers G."/>
        </authorList>
    </citation>
    <scope>NUCLEOTIDE SEQUENCE [LARGE SCALE GENOMIC DNA]</scope>
</reference>
<protein>
    <submittedName>
        <fullName evidence="1">Uncharacterized protein</fullName>
    </submittedName>
</protein>
<proteinExistence type="predicted"/>